<sequence>MIPTPEHPSDQSPPETEDLLTRKEASAFLAQFGIRMNPGTLARVWSTGGNGPPCRHVRNKPYYPREVLREWARSQIGELRTGAPAAAQARRHG</sequence>
<dbReference type="Proteomes" id="UP000287388">
    <property type="component" value="Chromosome"/>
</dbReference>
<evidence type="ECO:0000313" key="1">
    <source>
        <dbReference type="EMBL" id="QAT13099.1"/>
    </source>
</evidence>
<evidence type="ECO:0008006" key="3">
    <source>
        <dbReference type="Google" id="ProtNLM"/>
    </source>
</evidence>
<reference evidence="1 2" key="1">
    <citation type="submission" date="2019-01" db="EMBL/GenBank/DDBJ databases">
        <title>Brevundimonas diminuta Genome sequencing and assembly.</title>
        <authorList>
            <person name="Chen H."/>
        </authorList>
    </citation>
    <scope>NUCLEOTIDE SEQUENCE [LARGE SCALE GENOMIC DNA]</scope>
    <source>
        <strain evidence="2">ATCC(B) 19146</strain>
    </source>
</reference>
<dbReference type="KEGG" id="bdm:EQG53_01305"/>
<protein>
    <recommendedName>
        <fullName evidence="3">DNA-binding protein</fullName>
    </recommendedName>
</protein>
<proteinExistence type="predicted"/>
<name>A0A410NT48_BREDI</name>
<gene>
    <name evidence="1" type="ORF">EQG53_01305</name>
</gene>
<dbReference type="EMBL" id="CP035093">
    <property type="protein sequence ID" value="QAT13099.1"/>
    <property type="molecule type" value="Genomic_DNA"/>
</dbReference>
<accession>A0A410NT48</accession>
<evidence type="ECO:0000313" key="2">
    <source>
        <dbReference type="Proteomes" id="UP000287388"/>
    </source>
</evidence>
<dbReference type="AlphaFoldDB" id="A0A410NT48"/>
<organism evidence="1 2">
    <name type="scientific">Brevundimonas diminuta</name>
    <name type="common">Pseudomonas diminuta</name>
    <dbReference type="NCBI Taxonomy" id="293"/>
    <lineage>
        <taxon>Bacteria</taxon>
        <taxon>Pseudomonadati</taxon>
        <taxon>Pseudomonadota</taxon>
        <taxon>Alphaproteobacteria</taxon>
        <taxon>Caulobacterales</taxon>
        <taxon>Caulobacteraceae</taxon>
        <taxon>Brevundimonas</taxon>
    </lineage>
</organism>